<evidence type="ECO:0000313" key="2">
    <source>
        <dbReference type="Proteomes" id="UP000050794"/>
    </source>
</evidence>
<reference evidence="1 2" key="2">
    <citation type="submission" date="2018-11" db="EMBL/GenBank/DDBJ databases">
        <authorList>
            <consortium name="Pathogen Informatics"/>
        </authorList>
    </citation>
    <scope>NUCLEOTIDE SEQUENCE [LARGE SCALE GENOMIC DNA]</scope>
</reference>
<sequence>MLSPLEVQHHCPKQELMPLPPRTTVYETYLHLDSAVEDRTGPKTDFNNTCHDCKLSEAHKCERRRHCYPCHGRRADQSNLSESPIGTAPTQIRLDNRANVTLLRFKSWIMINCPKTEKLFTVQFPQYSQMMKRKSMAEDARMWTNCKRLNADSKADEERLNQAGTLINGSFIRNAYFSLQALSNDSTKHQSSRQLFNVRTASMQHLREVINQEMIRQLTKPTSEEKLTGPGFKQDGNV</sequence>
<evidence type="ECO:0000313" key="3">
    <source>
        <dbReference type="WBParaSite" id="TCNE_0001296401-mRNA-1"/>
    </source>
</evidence>
<protein>
    <submittedName>
        <fullName evidence="3">C2H2-type domain-containing protein</fullName>
    </submittedName>
</protein>
<gene>
    <name evidence="1" type="ORF">TCNE_LOCUS12964</name>
</gene>
<dbReference type="EMBL" id="UYWY01021496">
    <property type="protein sequence ID" value="VDM44285.1"/>
    <property type="molecule type" value="Genomic_DNA"/>
</dbReference>
<dbReference type="Proteomes" id="UP000050794">
    <property type="component" value="Unassembled WGS sequence"/>
</dbReference>
<evidence type="ECO:0000313" key="1">
    <source>
        <dbReference type="EMBL" id="VDM44285.1"/>
    </source>
</evidence>
<keyword evidence="2" id="KW-1185">Reference proteome</keyword>
<name>A0A183UWU4_TOXCA</name>
<dbReference type="AlphaFoldDB" id="A0A183UWU4"/>
<organism evidence="2 3">
    <name type="scientific">Toxocara canis</name>
    <name type="common">Canine roundworm</name>
    <dbReference type="NCBI Taxonomy" id="6265"/>
    <lineage>
        <taxon>Eukaryota</taxon>
        <taxon>Metazoa</taxon>
        <taxon>Ecdysozoa</taxon>
        <taxon>Nematoda</taxon>
        <taxon>Chromadorea</taxon>
        <taxon>Rhabditida</taxon>
        <taxon>Spirurina</taxon>
        <taxon>Ascaridomorpha</taxon>
        <taxon>Ascaridoidea</taxon>
        <taxon>Toxocaridae</taxon>
        <taxon>Toxocara</taxon>
    </lineage>
</organism>
<reference evidence="3" key="1">
    <citation type="submission" date="2016-06" db="UniProtKB">
        <authorList>
            <consortium name="WormBaseParasite"/>
        </authorList>
    </citation>
    <scope>IDENTIFICATION</scope>
</reference>
<proteinExistence type="predicted"/>
<accession>A0A183UWU4</accession>
<dbReference type="WBParaSite" id="TCNE_0001296401-mRNA-1">
    <property type="protein sequence ID" value="TCNE_0001296401-mRNA-1"/>
    <property type="gene ID" value="TCNE_0001296401"/>
</dbReference>